<dbReference type="AlphaFoldDB" id="W1PET7"/>
<dbReference type="FunFam" id="3.30.420.10:FF:000076">
    <property type="entry name" value="RBR-type E3 ubiquitin transferase"/>
    <property type="match status" value="1"/>
</dbReference>
<accession>W1PET7</accession>
<reference evidence="3" key="1">
    <citation type="journal article" date="2013" name="Science">
        <title>The Amborella genome and the evolution of flowering plants.</title>
        <authorList>
            <consortium name="Amborella Genome Project"/>
        </authorList>
    </citation>
    <scope>NUCLEOTIDE SEQUENCE [LARGE SCALE GENOMIC DNA]</scope>
</reference>
<dbReference type="CDD" id="cd09279">
    <property type="entry name" value="RNase_HI_like"/>
    <property type="match status" value="1"/>
</dbReference>
<evidence type="ECO:0000259" key="1">
    <source>
        <dbReference type="PROSITE" id="PS50879"/>
    </source>
</evidence>
<dbReference type="eggNOG" id="ENOG502QRR5">
    <property type="taxonomic scope" value="Eukaryota"/>
</dbReference>
<dbReference type="OrthoDB" id="2016287at2759"/>
<sequence>MEDNKASRNDDAPFYVVRKGDMIGVYRSLEDCRSLIPSSVRDPSVTVYKGQSLSKELEAYLLYRGLKNAVYSISSKDASDELLGSLMPCNFQEAAGCTSFSSEQPLKCSKLRKIGDAVSSRPVTYLLEFDGASKGNPGKGGAGAIIRTEDGRVVCQLREGLGVVTNNVAEYRALILGMKFALKKGFDRIRVQGDSMLVCMQIQDIWKTKNKNIMDLSMEAKELKKKFTSFQINHVGREYNSEADALANAAIGLGSGEVREA</sequence>
<keyword evidence="3" id="KW-1185">Reference proteome</keyword>
<dbReference type="PANTHER" id="PTHR46387:SF2">
    <property type="entry name" value="RIBONUCLEASE HI"/>
    <property type="match status" value="1"/>
</dbReference>
<dbReference type="KEGG" id="atr:18434687"/>
<feature type="domain" description="RNase H type-1" evidence="1">
    <location>
        <begin position="121"/>
        <end position="252"/>
    </location>
</feature>
<dbReference type="PROSITE" id="PS50879">
    <property type="entry name" value="RNASE_H_1"/>
    <property type="match status" value="1"/>
</dbReference>
<gene>
    <name evidence="2" type="ORF">AMTR_s00058p00043110</name>
</gene>
<dbReference type="HOGENOM" id="CLU_052573_1_0_1"/>
<dbReference type="PANTHER" id="PTHR46387">
    <property type="entry name" value="POLYNUCLEOTIDYL TRANSFERASE, RIBONUCLEASE H-LIKE SUPERFAMILY PROTEIN"/>
    <property type="match status" value="1"/>
</dbReference>
<dbReference type="STRING" id="13333.W1PET7"/>
<protein>
    <recommendedName>
        <fullName evidence="1">RNase H type-1 domain-containing protein</fullName>
    </recommendedName>
</protein>
<proteinExistence type="predicted"/>
<dbReference type="Gramene" id="ERN06488">
    <property type="protein sequence ID" value="ERN06488"/>
    <property type="gene ID" value="AMTR_s00058p00043110"/>
</dbReference>
<dbReference type="GO" id="GO:0004523">
    <property type="term" value="F:RNA-DNA hybrid ribonuclease activity"/>
    <property type="evidence" value="ECO:0007669"/>
    <property type="project" value="InterPro"/>
</dbReference>
<dbReference type="Proteomes" id="UP000017836">
    <property type="component" value="Unassembled WGS sequence"/>
</dbReference>
<evidence type="ECO:0000313" key="2">
    <source>
        <dbReference type="EMBL" id="ERN06488.1"/>
    </source>
</evidence>
<dbReference type="Pfam" id="PF13456">
    <property type="entry name" value="RVT_3"/>
    <property type="match status" value="1"/>
</dbReference>
<dbReference type="InterPro" id="IPR002156">
    <property type="entry name" value="RNaseH_domain"/>
</dbReference>
<dbReference type="InterPro" id="IPR036397">
    <property type="entry name" value="RNaseH_sf"/>
</dbReference>
<dbReference type="Gene3D" id="3.30.420.10">
    <property type="entry name" value="Ribonuclease H-like superfamily/Ribonuclease H"/>
    <property type="match status" value="1"/>
</dbReference>
<name>W1PET7_AMBTC</name>
<evidence type="ECO:0000313" key="3">
    <source>
        <dbReference type="Proteomes" id="UP000017836"/>
    </source>
</evidence>
<dbReference type="EMBL" id="KI393888">
    <property type="protein sequence ID" value="ERN06488.1"/>
    <property type="molecule type" value="Genomic_DNA"/>
</dbReference>
<dbReference type="InterPro" id="IPR012337">
    <property type="entry name" value="RNaseH-like_sf"/>
</dbReference>
<dbReference type="OMA" id="CPYQDPY"/>
<organism evidence="2 3">
    <name type="scientific">Amborella trichopoda</name>
    <dbReference type="NCBI Taxonomy" id="13333"/>
    <lineage>
        <taxon>Eukaryota</taxon>
        <taxon>Viridiplantae</taxon>
        <taxon>Streptophyta</taxon>
        <taxon>Embryophyta</taxon>
        <taxon>Tracheophyta</taxon>
        <taxon>Spermatophyta</taxon>
        <taxon>Magnoliopsida</taxon>
        <taxon>Amborellales</taxon>
        <taxon>Amborellaceae</taxon>
        <taxon>Amborella</taxon>
    </lineage>
</organism>
<dbReference type="GO" id="GO:0003676">
    <property type="term" value="F:nucleic acid binding"/>
    <property type="evidence" value="ECO:0007669"/>
    <property type="project" value="InterPro"/>
</dbReference>
<dbReference type="SUPFAM" id="SSF53098">
    <property type="entry name" value="Ribonuclease H-like"/>
    <property type="match status" value="1"/>
</dbReference>